<accession>A0A804LT55</accession>
<organism evidence="2 3">
    <name type="scientific">Zea mays</name>
    <name type="common">Maize</name>
    <dbReference type="NCBI Taxonomy" id="4577"/>
    <lineage>
        <taxon>Eukaryota</taxon>
        <taxon>Viridiplantae</taxon>
        <taxon>Streptophyta</taxon>
        <taxon>Embryophyta</taxon>
        <taxon>Tracheophyta</taxon>
        <taxon>Spermatophyta</taxon>
        <taxon>Magnoliopsida</taxon>
        <taxon>Liliopsida</taxon>
        <taxon>Poales</taxon>
        <taxon>Poaceae</taxon>
        <taxon>PACMAD clade</taxon>
        <taxon>Panicoideae</taxon>
        <taxon>Andropogonodae</taxon>
        <taxon>Andropogoneae</taxon>
        <taxon>Tripsacinae</taxon>
        <taxon>Zea</taxon>
    </lineage>
</organism>
<evidence type="ECO:0008006" key="4">
    <source>
        <dbReference type="Google" id="ProtNLM"/>
    </source>
</evidence>
<dbReference type="InParanoid" id="A0A804LT55"/>
<protein>
    <recommendedName>
        <fullName evidence="4">Nodulation protein H</fullName>
    </recommendedName>
</protein>
<name>A0A804LT55_MAIZE</name>
<dbReference type="PANTHER" id="PTHR32175:SF9">
    <property type="entry name" value="OS01G0784600 PROTEIN"/>
    <property type="match status" value="1"/>
</dbReference>
<dbReference type="InterPro" id="IPR052796">
    <property type="entry name" value="Nod_factor_sulfotransferase"/>
</dbReference>
<dbReference type="Gramene" id="Zm00001eb034730_T003">
    <property type="protein sequence ID" value="Zm00001eb034730_P003"/>
    <property type="gene ID" value="Zm00001eb034730"/>
</dbReference>
<keyword evidence="3" id="KW-1185">Reference proteome</keyword>
<feature type="transmembrane region" description="Helical" evidence="1">
    <location>
        <begin position="139"/>
        <end position="161"/>
    </location>
</feature>
<evidence type="ECO:0000313" key="3">
    <source>
        <dbReference type="Proteomes" id="UP000007305"/>
    </source>
</evidence>
<reference evidence="3" key="1">
    <citation type="submission" date="2015-12" db="EMBL/GenBank/DDBJ databases">
        <title>Update maize B73 reference genome by single molecule sequencing technologies.</title>
        <authorList>
            <consortium name="Maize Genome Sequencing Project"/>
            <person name="Ware D."/>
        </authorList>
    </citation>
    <scope>NUCLEOTIDE SEQUENCE [LARGE SCALE GENOMIC DNA]</scope>
    <source>
        <strain evidence="3">cv. B73</strain>
    </source>
</reference>
<dbReference type="InterPro" id="IPR027417">
    <property type="entry name" value="P-loop_NTPase"/>
</dbReference>
<dbReference type="AlphaFoldDB" id="A0A804LT55"/>
<gene>
    <name evidence="2" type="primary">LOC100384402</name>
</gene>
<evidence type="ECO:0000313" key="2">
    <source>
        <dbReference type="EnsemblPlants" id="Zm00001eb034730_P003"/>
    </source>
</evidence>
<dbReference type="SUPFAM" id="SSF52540">
    <property type="entry name" value="P-loop containing nucleoside triphosphate hydrolases"/>
    <property type="match status" value="1"/>
</dbReference>
<dbReference type="OrthoDB" id="2015035at2759"/>
<evidence type="ECO:0000256" key="1">
    <source>
        <dbReference type="SAM" id="Phobius"/>
    </source>
</evidence>
<reference evidence="2" key="2">
    <citation type="submission" date="2019-07" db="EMBL/GenBank/DDBJ databases">
        <authorList>
            <person name="Seetharam A."/>
            <person name="Woodhouse M."/>
            <person name="Cannon E."/>
        </authorList>
    </citation>
    <scope>NUCLEOTIDE SEQUENCE [LARGE SCALE GENOMIC DNA]</scope>
    <source>
        <strain evidence="2">cv. B73</strain>
    </source>
</reference>
<keyword evidence="1" id="KW-1133">Transmembrane helix</keyword>
<sequence>MQEAGRERDRAAAAADLGGVAASVRPTVSLPPAVGLLFPRRCLWLGDHYQLAVATRASILLIVLTRRAKGSQELLCRSMFLLIYLPELETRPNLIAVSESPNDNSLSLHVAFHEMSVSFFFQLQDTAAVSTKPAKRYPLALWIGILGLIMLVAVYIFSLSLKQNGMLFGLMQTNLIEKEREKPCHDPSIPDTEIPYLHYPMPNTYDRKECACTGVRFFAILSMQRSGSGWVETLLNSHPNISSNGEIFSVKERRSNITAITKTLDRLYNLDWYSSAAKNECTAAVGLKWMLNQGLMKHHQEIVEYFNRRGVSAIFLLRRNLLRRYVSILANAHDSAMKQLNGTHKAHVHSKHEAEILAQYKPTIDKKTLITELKRSDKLAADALVNFKNTRHVVLYYEDVVSNRTMLMDVLDFLRLPKRKLFSRHVKIHTKRLCDHIDNWADVTDFLKGTPFESFLNGSRR</sequence>
<proteinExistence type="predicted"/>
<keyword evidence="1" id="KW-0472">Membrane</keyword>
<dbReference type="Gene3D" id="3.40.50.300">
    <property type="entry name" value="P-loop containing nucleotide triphosphate hydrolases"/>
    <property type="match status" value="1"/>
</dbReference>
<dbReference type="Proteomes" id="UP000007305">
    <property type="component" value="Chromosome 1"/>
</dbReference>
<dbReference type="EnsemblPlants" id="Zm00001eb034730_T003">
    <property type="protein sequence ID" value="Zm00001eb034730_P003"/>
    <property type="gene ID" value="Zm00001eb034730"/>
</dbReference>
<reference evidence="2" key="3">
    <citation type="submission" date="2021-05" db="UniProtKB">
        <authorList>
            <consortium name="EnsemblPlants"/>
        </authorList>
    </citation>
    <scope>IDENTIFICATION</scope>
    <source>
        <strain evidence="2">cv. B73</strain>
    </source>
</reference>
<keyword evidence="1" id="KW-0812">Transmembrane</keyword>
<dbReference type="PANTHER" id="PTHR32175">
    <property type="entry name" value="PROTEIN, PUTATIVE, EXPRESSED-RELATED"/>
    <property type="match status" value="1"/>
</dbReference>